<dbReference type="SMART" id="SM00220">
    <property type="entry name" value="S_TKc"/>
    <property type="match status" value="1"/>
</dbReference>
<dbReference type="InterPro" id="IPR050660">
    <property type="entry name" value="NEK_Ser/Thr_kinase"/>
</dbReference>
<dbReference type="GO" id="GO:0004674">
    <property type="term" value="F:protein serine/threonine kinase activity"/>
    <property type="evidence" value="ECO:0007669"/>
    <property type="project" value="UniProtKB-EC"/>
</dbReference>
<dbReference type="Gene3D" id="1.10.510.10">
    <property type="entry name" value="Transferase(Phosphotransferase) domain 1"/>
    <property type="match status" value="1"/>
</dbReference>
<sequence length="300" mass="35174">MYHLERKTLELQNYQKEICHVHNFEVGTLLHYNYPIKVFQVTSKLDHNVKKVIKAYYKDSTYDEKKIVKHFLSEVAVLATIHHPFIMSMDFMGSFPRYFAYVMPFYEDGTLTKVLPSLHQEMSDEYFVQLCAAVNYLHNKKVAHRDLKTDNILITEKKVLIADFGLSDILPTEDTMATKRKGTVVYMSPEQFLKRPFDPFKCDMFALGVVYWCMVFKVNVLNQDTMEPMMETVRTKLSPTSIDRLILTNLLEYQPEERLSIFELIFLMEESCFSHRIAKLKVYLVALFNSKSVKGKRLKG</sequence>
<dbReference type="PROSITE" id="PS00108">
    <property type="entry name" value="PROTEIN_KINASE_ST"/>
    <property type="match status" value="1"/>
</dbReference>
<evidence type="ECO:0000256" key="4">
    <source>
        <dbReference type="ARBA" id="ARBA00022777"/>
    </source>
</evidence>
<keyword evidence="3" id="KW-0547">Nucleotide-binding</keyword>
<name>A0A2C9LVQ4_BIOGL</name>
<keyword evidence="5" id="KW-0067">ATP-binding</keyword>
<dbReference type="Proteomes" id="UP000076420">
    <property type="component" value="Unassembled WGS sequence"/>
</dbReference>
<gene>
    <name evidence="7" type="primary">106070375</name>
</gene>
<feature type="domain" description="Protein kinase" evidence="6">
    <location>
        <begin position="24"/>
        <end position="273"/>
    </location>
</feature>
<dbReference type="InterPro" id="IPR011009">
    <property type="entry name" value="Kinase-like_dom_sf"/>
</dbReference>
<dbReference type="PROSITE" id="PS50011">
    <property type="entry name" value="PROTEIN_KINASE_DOM"/>
    <property type="match status" value="1"/>
</dbReference>
<evidence type="ECO:0000256" key="3">
    <source>
        <dbReference type="ARBA" id="ARBA00022741"/>
    </source>
</evidence>
<evidence type="ECO:0000313" key="8">
    <source>
        <dbReference type="Proteomes" id="UP000076420"/>
    </source>
</evidence>
<dbReference type="SUPFAM" id="SSF56112">
    <property type="entry name" value="Protein kinase-like (PK-like)"/>
    <property type="match status" value="1"/>
</dbReference>
<accession>A0A2C9LVQ4</accession>
<dbReference type="KEGG" id="bgt:106070375"/>
<dbReference type="PANTHER" id="PTHR43671:SF13">
    <property type="entry name" value="SERINE_THREONINE-PROTEIN KINASE NEK2"/>
    <property type="match status" value="1"/>
</dbReference>
<evidence type="ECO:0000256" key="2">
    <source>
        <dbReference type="ARBA" id="ARBA00022679"/>
    </source>
</evidence>
<protein>
    <recommendedName>
        <fullName evidence="1">non-specific serine/threonine protein kinase</fullName>
        <ecNumber evidence="1">2.7.11.1</ecNumber>
    </recommendedName>
</protein>
<dbReference type="AlphaFoldDB" id="A0A2C9LVQ4"/>
<evidence type="ECO:0000313" key="7">
    <source>
        <dbReference type="EnsemblMetazoa" id="BGLB035427-PA"/>
    </source>
</evidence>
<dbReference type="PANTHER" id="PTHR43671">
    <property type="entry name" value="SERINE/THREONINE-PROTEIN KINASE NEK"/>
    <property type="match status" value="1"/>
</dbReference>
<organism evidence="7 8">
    <name type="scientific">Biomphalaria glabrata</name>
    <name type="common">Bloodfluke planorb</name>
    <name type="synonym">Freshwater snail</name>
    <dbReference type="NCBI Taxonomy" id="6526"/>
    <lineage>
        <taxon>Eukaryota</taxon>
        <taxon>Metazoa</taxon>
        <taxon>Spiralia</taxon>
        <taxon>Lophotrochozoa</taxon>
        <taxon>Mollusca</taxon>
        <taxon>Gastropoda</taxon>
        <taxon>Heterobranchia</taxon>
        <taxon>Euthyneura</taxon>
        <taxon>Panpulmonata</taxon>
        <taxon>Hygrophila</taxon>
        <taxon>Lymnaeoidea</taxon>
        <taxon>Planorbidae</taxon>
        <taxon>Biomphalaria</taxon>
    </lineage>
</organism>
<dbReference type="EnsemblMetazoa" id="BGLB035427-RA">
    <property type="protein sequence ID" value="BGLB035427-PA"/>
    <property type="gene ID" value="BGLB035427"/>
</dbReference>
<dbReference type="VEuPathDB" id="VectorBase:BGLB035427"/>
<dbReference type="GO" id="GO:0005524">
    <property type="term" value="F:ATP binding"/>
    <property type="evidence" value="ECO:0007669"/>
    <property type="project" value="UniProtKB-KW"/>
</dbReference>
<keyword evidence="2" id="KW-0808">Transferase</keyword>
<keyword evidence="4" id="KW-0418">Kinase</keyword>
<evidence type="ECO:0000256" key="1">
    <source>
        <dbReference type="ARBA" id="ARBA00012513"/>
    </source>
</evidence>
<dbReference type="InterPro" id="IPR008271">
    <property type="entry name" value="Ser/Thr_kinase_AS"/>
</dbReference>
<dbReference type="STRING" id="6526.A0A2C9LVQ4"/>
<dbReference type="VEuPathDB" id="VectorBase:BGLAX_045511"/>
<dbReference type="EC" id="2.7.11.1" evidence="1"/>
<evidence type="ECO:0000256" key="5">
    <source>
        <dbReference type="ARBA" id="ARBA00022840"/>
    </source>
</evidence>
<proteinExistence type="predicted"/>
<dbReference type="Pfam" id="PF00069">
    <property type="entry name" value="Pkinase"/>
    <property type="match status" value="1"/>
</dbReference>
<dbReference type="OrthoDB" id="193931at2759"/>
<reference evidence="7" key="1">
    <citation type="submission" date="2020-05" db="UniProtKB">
        <authorList>
            <consortium name="EnsemblMetazoa"/>
        </authorList>
    </citation>
    <scope>IDENTIFICATION</scope>
    <source>
        <strain evidence="7">BB02</strain>
    </source>
</reference>
<dbReference type="InterPro" id="IPR000719">
    <property type="entry name" value="Prot_kinase_dom"/>
</dbReference>
<evidence type="ECO:0000259" key="6">
    <source>
        <dbReference type="PROSITE" id="PS50011"/>
    </source>
</evidence>